<evidence type="ECO:0000256" key="1">
    <source>
        <dbReference type="ARBA" id="ARBA00022475"/>
    </source>
</evidence>
<comment type="subcellular location">
    <subcellularLocation>
        <location evidence="7">Cell membrane</location>
        <topology evidence="7">Single-pass membrane protein</topology>
    </subcellularLocation>
</comment>
<dbReference type="InterPro" id="IPR003770">
    <property type="entry name" value="MLTG-like"/>
</dbReference>
<gene>
    <name evidence="7" type="primary">mltG</name>
    <name evidence="8" type="ORF">COV31_02850</name>
</gene>
<dbReference type="NCBIfam" id="TIGR00247">
    <property type="entry name" value="endolytic transglycosylase MltG"/>
    <property type="match status" value="1"/>
</dbReference>
<dbReference type="GO" id="GO:0008932">
    <property type="term" value="F:lytic endotransglycosylase activity"/>
    <property type="evidence" value="ECO:0007669"/>
    <property type="project" value="UniProtKB-UniRule"/>
</dbReference>
<dbReference type="GO" id="GO:0009252">
    <property type="term" value="P:peptidoglycan biosynthetic process"/>
    <property type="evidence" value="ECO:0007669"/>
    <property type="project" value="UniProtKB-UniRule"/>
</dbReference>
<feature type="site" description="Important for catalytic activity" evidence="7">
    <location>
        <position position="196"/>
    </location>
</feature>
<dbReference type="Pfam" id="PF02618">
    <property type="entry name" value="YceG"/>
    <property type="match status" value="1"/>
</dbReference>
<keyword evidence="5 7" id="KW-0456">Lyase</keyword>
<sequence length="320" mass="36168">MVITTDRIIIFLVLVIGLALLAGTMYRPLDPMGAPKEITIEPGNGATTIAQKLQDGGVIRSRYLFILYATFFDVERVLQAGTYEFSPQDNIPKIVTDIAKGRAKSTDILVRIPEGLNVWNIEEVLVNKGISQPGEFVQKALRYEGYLFPDTYRFKKDATVEDVILTLRRTFKEKMREAGLNPTPDQVIVASMLEKEVFLQTDRRMVADIIARRIKIGQKLQLDATVIYNVCWVDQTTNCSVGKIPVRPNLFKEGPYNTYVIDSLPQGPISNPGIRSIQAAIDPLPNPYFFYLNAIYSDGRTIYSRTGVEHERQRAIHILR</sequence>
<name>A0A2H0R3S2_9BACT</name>
<comment type="function">
    <text evidence="7">Functions as a peptidoglycan terminase that cleaves nascent peptidoglycan strands endolytically to terminate their elongation.</text>
</comment>
<dbReference type="EC" id="4.2.2.29" evidence="7"/>
<dbReference type="PANTHER" id="PTHR30518">
    <property type="entry name" value="ENDOLYTIC MUREIN TRANSGLYCOSYLASE"/>
    <property type="match status" value="1"/>
</dbReference>
<reference evidence="8 9" key="1">
    <citation type="submission" date="2017-09" db="EMBL/GenBank/DDBJ databases">
        <title>Depth-based differentiation of microbial function through sediment-hosted aquifers and enrichment of novel symbionts in the deep terrestrial subsurface.</title>
        <authorList>
            <person name="Probst A.J."/>
            <person name="Ladd B."/>
            <person name="Jarett J.K."/>
            <person name="Geller-Mcgrath D.E."/>
            <person name="Sieber C.M."/>
            <person name="Emerson J.B."/>
            <person name="Anantharaman K."/>
            <person name="Thomas B.C."/>
            <person name="Malmstrom R."/>
            <person name="Stieglmeier M."/>
            <person name="Klingl A."/>
            <person name="Woyke T."/>
            <person name="Ryan C.M."/>
            <person name="Banfield J.F."/>
        </authorList>
    </citation>
    <scope>NUCLEOTIDE SEQUENCE [LARGE SCALE GENOMIC DNA]</scope>
    <source>
        <strain evidence="8">CG10_big_fil_rev_8_21_14_0_10_46_23</strain>
    </source>
</reference>
<keyword evidence="1 7" id="KW-1003">Cell membrane</keyword>
<evidence type="ECO:0000313" key="9">
    <source>
        <dbReference type="Proteomes" id="UP000230232"/>
    </source>
</evidence>
<proteinExistence type="inferred from homology"/>
<evidence type="ECO:0000256" key="3">
    <source>
        <dbReference type="ARBA" id="ARBA00022989"/>
    </source>
</evidence>
<evidence type="ECO:0000256" key="2">
    <source>
        <dbReference type="ARBA" id="ARBA00022692"/>
    </source>
</evidence>
<evidence type="ECO:0000256" key="7">
    <source>
        <dbReference type="HAMAP-Rule" id="MF_02065"/>
    </source>
</evidence>
<evidence type="ECO:0000313" key="8">
    <source>
        <dbReference type="EMBL" id="PIR41153.1"/>
    </source>
</evidence>
<organism evidence="8 9">
    <name type="scientific">Candidatus Yanofskybacteria bacterium CG10_big_fil_rev_8_21_14_0_10_46_23</name>
    <dbReference type="NCBI Taxonomy" id="1975098"/>
    <lineage>
        <taxon>Bacteria</taxon>
        <taxon>Candidatus Yanofskyibacteriota</taxon>
    </lineage>
</organism>
<dbReference type="AlphaFoldDB" id="A0A2H0R3S2"/>
<dbReference type="GO" id="GO:0005886">
    <property type="term" value="C:plasma membrane"/>
    <property type="evidence" value="ECO:0007669"/>
    <property type="project" value="UniProtKB-SubCell"/>
</dbReference>
<evidence type="ECO:0000256" key="6">
    <source>
        <dbReference type="ARBA" id="ARBA00023316"/>
    </source>
</evidence>
<dbReference type="HAMAP" id="MF_02065">
    <property type="entry name" value="MltG"/>
    <property type="match status" value="1"/>
</dbReference>
<keyword evidence="4 7" id="KW-0472">Membrane</keyword>
<keyword evidence="3 7" id="KW-1133">Transmembrane helix</keyword>
<comment type="similarity">
    <text evidence="7">Belongs to the transglycosylase MltG family.</text>
</comment>
<keyword evidence="6 7" id="KW-0961">Cell wall biogenesis/degradation</keyword>
<dbReference type="PANTHER" id="PTHR30518:SF2">
    <property type="entry name" value="ENDOLYTIC MUREIN TRANSGLYCOSYLASE"/>
    <property type="match status" value="1"/>
</dbReference>
<feature type="transmembrane region" description="Helical" evidence="7">
    <location>
        <begin position="7"/>
        <end position="26"/>
    </location>
</feature>
<dbReference type="EMBL" id="PCXO01000011">
    <property type="protein sequence ID" value="PIR41153.1"/>
    <property type="molecule type" value="Genomic_DNA"/>
</dbReference>
<dbReference type="Gene3D" id="3.30.1490.480">
    <property type="entry name" value="Endolytic murein transglycosylase"/>
    <property type="match status" value="1"/>
</dbReference>
<comment type="catalytic activity">
    <reaction evidence="7">
        <text>a peptidoglycan chain = a peptidoglycan chain with N-acetyl-1,6-anhydromuramyl-[peptide] at the reducing end + a peptidoglycan chain with N-acetylglucosamine at the non-reducing end.</text>
        <dbReference type="EC" id="4.2.2.29"/>
    </reaction>
</comment>
<keyword evidence="2 7" id="KW-0812">Transmembrane</keyword>
<comment type="caution">
    <text evidence="8">The sequence shown here is derived from an EMBL/GenBank/DDBJ whole genome shotgun (WGS) entry which is preliminary data.</text>
</comment>
<accession>A0A2H0R3S2</accession>
<dbReference type="Proteomes" id="UP000230232">
    <property type="component" value="Unassembled WGS sequence"/>
</dbReference>
<dbReference type="GO" id="GO:0071555">
    <property type="term" value="P:cell wall organization"/>
    <property type="evidence" value="ECO:0007669"/>
    <property type="project" value="UniProtKB-KW"/>
</dbReference>
<evidence type="ECO:0000256" key="4">
    <source>
        <dbReference type="ARBA" id="ARBA00023136"/>
    </source>
</evidence>
<protein>
    <recommendedName>
        <fullName evidence="7">Endolytic murein transglycosylase</fullName>
        <ecNumber evidence="7">4.2.2.29</ecNumber>
    </recommendedName>
    <alternativeName>
        <fullName evidence="7">Peptidoglycan lytic transglycosylase</fullName>
    </alternativeName>
    <alternativeName>
        <fullName evidence="7">Peptidoglycan polymerization terminase</fullName>
    </alternativeName>
</protein>
<evidence type="ECO:0000256" key="5">
    <source>
        <dbReference type="ARBA" id="ARBA00023239"/>
    </source>
</evidence>